<dbReference type="InterPro" id="IPR003736">
    <property type="entry name" value="PAAI_dom"/>
</dbReference>
<evidence type="ECO:0000256" key="2">
    <source>
        <dbReference type="ARBA" id="ARBA00022801"/>
    </source>
</evidence>
<evidence type="ECO:0000313" key="5">
    <source>
        <dbReference type="EMBL" id="GJM53474.1"/>
    </source>
</evidence>
<evidence type="ECO:0000259" key="3">
    <source>
        <dbReference type="Pfam" id="PF03061"/>
    </source>
</evidence>
<keyword evidence="7" id="KW-1185">Reference proteome</keyword>
<evidence type="ECO:0000313" key="6">
    <source>
        <dbReference type="Proteomes" id="UP001207736"/>
    </source>
</evidence>
<dbReference type="InterPro" id="IPR006683">
    <property type="entry name" value="Thioestr_dom"/>
</dbReference>
<dbReference type="PANTHER" id="PTHR43240">
    <property type="entry name" value="1,4-DIHYDROXY-2-NAPHTHOYL-COA THIOESTERASE 1"/>
    <property type="match status" value="1"/>
</dbReference>
<protein>
    <submittedName>
        <fullName evidence="4">Acyl-CoA esterase</fullName>
    </submittedName>
</protein>
<dbReference type="RefSeq" id="WP_309297252.1">
    <property type="nucleotide sequence ID" value="NZ_BPMA01000041.1"/>
</dbReference>
<dbReference type="GO" id="GO:0005829">
    <property type="term" value="C:cytosol"/>
    <property type="evidence" value="ECO:0007669"/>
    <property type="project" value="TreeGrafter"/>
</dbReference>
<dbReference type="EMBL" id="BQKA01000023">
    <property type="protein sequence ID" value="GJM50243.1"/>
    <property type="molecule type" value="Genomic_DNA"/>
</dbReference>
<keyword evidence="2" id="KW-0378">Hydrolase</keyword>
<organism evidence="4 6">
    <name type="scientific">Capnocytophaga catalasegens</name>
    <dbReference type="NCBI Taxonomy" id="1004260"/>
    <lineage>
        <taxon>Bacteria</taxon>
        <taxon>Pseudomonadati</taxon>
        <taxon>Bacteroidota</taxon>
        <taxon>Flavobacteriia</taxon>
        <taxon>Flavobacteriales</taxon>
        <taxon>Flavobacteriaceae</taxon>
        <taxon>Capnocytophaga</taxon>
    </lineage>
</organism>
<dbReference type="EMBL" id="BQKB01000041">
    <property type="protein sequence ID" value="GJM53474.1"/>
    <property type="molecule type" value="Genomic_DNA"/>
</dbReference>
<dbReference type="Proteomes" id="UP001207736">
    <property type="component" value="Unassembled WGS sequence"/>
</dbReference>
<comment type="caution">
    <text evidence="4">The sequence shown here is derived from an EMBL/GenBank/DDBJ whole genome shotgun (WGS) entry which is preliminary data.</text>
</comment>
<dbReference type="NCBIfam" id="TIGR00369">
    <property type="entry name" value="unchar_dom_1"/>
    <property type="match status" value="1"/>
</dbReference>
<dbReference type="Pfam" id="PF03061">
    <property type="entry name" value="4HBT"/>
    <property type="match status" value="1"/>
</dbReference>
<name>A0AAV5AXF4_9FLAO</name>
<evidence type="ECO:0000313" key="7">
    <source>
        <dbReference type="Proteomes" id="UP001208692"/>
    </source>
</evidence>
<dbReference type="CDD" id="cd03443">
    <property type="entry name" value="PaaI_thioesterase"/>
    <property type="match status" value="1"/>
</dbReference>
<comment type="similarity">
    <text evidence="1">Belongs to the thioesterase PaaI family.</text>
</comment>
<dbReference type="PANTHER" id="PTHR43240:SF5">
    <property type="entry name" value="1,4-DIHYDROXY-2-NAPHTHOYL-COA THIOESTERASE 1"/>
    <property type="match status" value="1"/>
</dbReference>
<dbReference type="Gene3D" id="3.10.129.10">
    <property type="entry name" value="Hotdog Thioesterase"/>
    <property type="match status" value="1"/>
</dbReference>
<dbReference type="SUPFAM" id="SSF54637">
    <property type="entry name" value="Thioesterase/thiol ester dehydrase-isomerase"/>
    <property type="match status" value="1"/>
</dbReference>
<reference evidence="4 7" key="1">
    <citation type="submission" date="2021-11" db="EMBL/GenBank/DDBJ databases">
        <title>Draft genome sequence of Capnocytophaga sp. strain KC07075 isolated from cat oral cavity.</title>
        <authorList>
            <person name="Suzuki M."/>
            <person name="Imaoka K."/>
            <person name="Kimura M."/>
            <person name="Morikawa S."/>
            <person name="Maeda K."/>
        </authorList>
    </citation>
    <scope>NUCLEOTIDE SEQUENCE</scope>
    <source>
        <strain evidence="4">KC07075</strain>
        <strain evidence="5 7">KC07079</strain>
    </source>
</reference>
<evidence type="ECO:0000313" key="4">
    <source>
        <dbReference type="EMBL" id="GJM50243.1"/>
    </source>
</evidence>
<feature type="domain" description="Thioesterase" evidence="3">
    <location>
        <begin position="49"/>
        <end position="126"/>
    </location>
</feature>
<dbReference type="AlphaFoldDB" id="A0AAV5AXF4"/>
<accession>A0AAV5AXF4</accession>
<gene>
    <name evidence="4" type="ORF">RCZ15_12160</name>
    <name evidence="5" type="ORF">RCZ16_17900</name>
</gene>
<proteinExistence type="inferred from homology"/>
<evidence type="ECO:0000256" key="1">
    <source>
        <dbReference type="ARBA" id="ARBA00008324"/>
    </source>
</evidence>
<dbReference type="InterPro" id="IPR029069">
    <property type="entry name" value="HotDog_dom_sf"/>
</dbReference>
<sequence>MIDKNKILEKCNKYCQGTLMETLGIEYIDVNESELVARMPITQKVCQPNGVLHGGASAAVAESVGSMAAMVLAAQPNEQVLGIDIMMNHVRGVKEGYVYATATSLHKGRTLQHWDIKITDEQNRLIAYGKHTTIIIKKNDN</sequence>
<dbReference type="Proteomes" id="UP001208692">
    <property type="component" value="Unassembled WGS sequence"/>
</dbReference>
<dbReference type="GO" id="GO:0061522">
    <property type="term" value="F:1,4-dihydroxy-2-naphthoyl-CoA thioesterase activity"/>
    <property type="evidence" value="ECO:0007669"/>
    <property type="project" value="TreeGrafter"/>
</dbReference>